<proteinExistence type="predicted"/>
<dbReference type="InterPro" id="IPR050706">
    <property type="entry name" value="Cyclic-di-GMP_PDE-like"/>
</dbReference>
<accession>A0A4V2NWC1</accession>
<organism evidence="2 3">
    <name type="scientific">Rubrobacter taiwanensis</name>
    <dbReference type="NCBI Taxonomy" id="185139"/>
    <lineage>
        <taxon>Bacteria</taxon>
        <taxon>Bacillati</taxon>
        <taxon>Actinomycetota</taxon>
        <taxon>Rubrobacteria</taxon>
        <taxon>Rubrobacterales</taxon>
        <taxon>Rubrobacteraceae</taxon>
        <taxon>Rubrobacter</taxon>
    </lineage>
</organism>
<sequence>MALNSEAAEIITRRREEILDLWEAKLRETVSATGWAGPPEGRLRGYFGELLDVFVEFLRSPETVETFSREGRTRALVERVARHQGELGRDAVQVVSDYMLLRRAVWEVVGRELELGGRSGEEVARFFGKTMAAMDWAIGAGAEAFNAIQLAAFEDELGQARATDLITGLPDRDSLNRKLLPRAMREHRRLSLAVFDLDRFSETVALAGVGQARAALVLLAETVRKSAPEGALCARFGDDEICVILPGMDSEQAYGVAEEVLENIASLPEREKPWELNVHAGIAEYPVHGRDVNQLLYEVTRAMRLAKRVGGSGIMIAR</sequence>
<dbReference type="PROSITE" id="PS50887">
    <property type="entry name" value="GGDEF"/>
    <property type="match status" value="1"/>
</dbReference>
<feature type="domain" description="GGDEF" evidence="1">
    <location>
        <begin position="188"/>
        <end position="318"/>
    </location>
</feature>
<evidence type="ECO:0000313" key="2">
    <source>
        <dbReference type="EMBL" id="TCJ16802.1"/>
    </source>
</evidence>
<reference evidence="2 3" key="1">
    <citation type="submission" date="2019-03" db="EMBL/GenBank/DDBJ databases">
        <title>Whole genome sequence of a novel Rubrobacter taiwanensis strain, isolated from Yellowstone National Park.</title>
        <authorList>
            <person name="Freed S."/>
            <person name="Ramaley R.F."/>
            <person name="Kyndt J.A."/>
        </authorList>
    </citation>
    <scope>NUCLEOTIDE SEQUENCE [LARGE SCALE GENOMIC DNA]</scope>
    <source>
        <strain evidence="2 3">Yellowstone</strain>
    </source>
</reference>
<dbReference type="CDD" id="cd01949">
    <property type="entry name" value="GGDEF"/>
    <property type="match status" value="1"/>
</dbReference>
<dbReference type="InterPro" id="IPR029787">
    <property type="entry name" value="Nucleotide_cyclase"/>
</dbReference>
<dbReference type="InterPro" id="IPR025751">
    <property type="entry name" value="RsbRD_N_dom"/>
</dbReference>
<dbReference type="Pfam" id="PF14361">
    <property type="entry name" value="RsbRD_N"/>
    <property type="match status" value="1"/>
</dbReference>
<dbReference type="Gene3D" id="3.30.70.270">
    <property type="match status" value="1"/>
</dbReference>
<dbReference type="SUPFAM" id="SSF55073">
    <property type="entry name" value="Nucleotide cyclase"/>
    <property type="match status" value="1"/>
</dbReference>
<dbReference type="OrthoDB" id="5241367at2"/>
<dbReference type="PANTHER" id="PTHR33121:SF79">
    <property type="entry name" value="CYCLIC DI-GMP PHOSPHODIESTERASE PDED-RELATED"/>
    <property type="match status" value="1"/>
</dbReference>
<name>A0A4V2NWC1_9ACTN</name>
<gene>
    <name evidence="2" type="ORF">E0L93_08760</name>
</gene>
<dbReference type="Proteomes" id="UP000295244">
    <property type="component" value="Unassembled WGS sequence"/>
</dbReference>
<dbReference type="InterPro" id="IPR043128">
    <property type="entry name" value="Rev_trsase/Diguanyl_cyclase"/>
</dbReference>
<dbReference type="RefSeq" id="WP_132691000.1">
    <property type="nucleotide sequence ID" value="NZ_SKBU01000015.1"/>
</dbReference>
<comment type="caution">
    <text evidence="2">The sequence shown here is derived from an EMBL/GenBank/DDBJ whole genome shotgun (WGS) entry which is preliminary data.</text>
</comment>
<dbReference type="PANTHER" id="PTHR33121">
    <property type="entry name" value="CYCLIC DI-GMP PHOSPHODIESTERASE PDEF"/>
    <property type="match status" value="1"/>
</dbReference>
<dbReference type="EMBL" id="SKBU01000015">
    <property type="protein sequence ID" value="TCJ16802.1"/>
    <property type="molecule type" value="Genomic_DNA"/>
</dbReference>
<protein>
    <submittedName>
        <fullName evidence="2">Diguanylate cyclase</fullName>
    </submittedName>
</protein>
<evidence type="ECO:0000259" key="1">
    <source>
        <dbReference type="PROSITE" id="PS50887"/>
    </source>
</evidence>
<dbReference type="Pfam" id="PF00990">
    <property type="entry name" value="GGDEF"/>
    <property type="match status" value="1"/>
</dbReference>
<dbReference type="AlphaFoldDB" id="A0A4V2NWC1"/>
<dbReference type="InterPro" id="IPR000160">
    <property type="entry name" value="GGDEF_dom"/>
</dbReference>
<dbReference type="SMART" id="SM00267">
    <property type="entry name" value="GGDEF"/>
    <property type="match status" value="1"/>
</dbReference>
<keyword evidence="3" id="KW-1185">Reference proteome</keyword>
<dbReference type="GO" id="GO:0071111">
    <property type="term" value="F:cyclic-guanylate-specific phosphodiesterase activity"/>
    <property type="evidence" value="ECO:0007669"/>
    <property type="project" value="InterPro"/>
</dbReference>
<evidence type="ECO:0000313" key="3">
    <source>
        <dbReference type="Proteomes" id="UP000295244"/>
    </source>
</evidence>
<dbReference type="NCBIfam" id="TIGR00254">
    <property type="entry name" value="GGDEF"/>
    <property type="match status" value="1"/>
</dbReference>